<evidence type="ECO:0000256" key="3">
    <source>
        <dbReference type="RuleBase" id="RU000389"/>
    </source>
</evidence>
<keyword evidence="4" id="KW-1133">Transmembrane helix</keyword>
<dbReference type="Gene3D" id="3.30.700.10">
    <property type="entry name" value="Glycoprotein, Type 4 Pilin"/>
    <property type="match status" value="1"/>
</dbReference>
<dbReference type="NCBIfam" id="TIGR02532">
    <property type="entry name" value="IV_pilin_GFxxxE"/>
    <property type="match status" value="1"/>
</dbReference>
<dbReference type="PATRIC" id="fig|314722.6.peg.2514"/>
<dbReference type="GO" id="GO:0044096">
    <property type="term" value="C:type IV pilus"/>
    <property type="evidence" value="ECO:0007669"/>
    <property type="project" value="TreeGrafter"/>
</dbReference>
<dbReference type="GO" id="GO:0007155">
    <property type="term" value="P:cell adhesion"/>
    <property type="evidence" value="ECO:0007669"/>
    <property type="project" value="InterPro"/>
</dbReference>
<evidence type="ECO:0000256" key="2">
    <source>
        <dbReference type="ARBA" id="ARBA00022481"/>
    </source>
</evidence>
<dbReference type="Proteomes" id="UP000033067">
    <property type="component" value="Chromosome"/>
</dbReference>
<dbReference type="InterPro" id="IPR045584">
    <property type="entry name" value="Pilin-like"/>
</dbReference>
<dbReference type="PROSITE" id="PS00409">
    <property type="entry name" value="PROKAR_NTER_METHYL"/>
    <property type="match status" value="1"/>
</dbReference>
<gene>
    <name evidence="5" type="ORF">WQ53_11610</name>
</gene>
<dbReference type="GO" id="GO:0043107">
    <property type="term" value="P:type IV pilus-dependent motility"/>
    <property type="evidence" value="ECO:0007669"/>
    <property type="project" value="TreeGrafter"/>
</dbReference>
<accession>A0A0E3Z1T7</accession>
<dbReference type="EMBL" id="CP011144">
    <property type="protein sequence ID" value="AKC87307.1"/>
    <property type="molecule type" value="Genomic_DNA"/>
</dbReference>
<keyword evidence="3" id="KW-0281">Fimbrium</keyword>
<dbReference type="SUPFAM" id="SSF54523">
    <property type="entry name" value="Pili subunits"/>
    <property type="match status" value="1"/>
</dbReference>
<keyword evidence="6" id="KW-1185">Reference proteome</keyword>
<dbReference type="PANTHER" id="PTHR30093">
    <property type="entry name" value="GENERAL SECRETION PATHWAY PROTEIN G"/>
    <property type="match status" value="1"/>
</dbReference>
<evidence type="ECO:0000256" key="4">
    <source>
        <dbReference type="SAM" id="Phobius"/>
    </source>
</evidence>
<reference evidence="5 6" key="1">
    <citation type="journal article" date="2015" name="Genome Announc.">
        <title>Complete Genome Sequence of Pseudoxanthomonas suwonensis Strain J1, a Cellulose-Degrading Bacterium Isolated from Leaf- and Wood-Enriched Soil.</title>
        <authorList>
            <person name="Hou L."/>
            <person name="Jiang J."/>
            <person name="Xu Z."/>
            <person name="Zhou Y."/>
            <person name="Leung F.C."/>
        </authorList>
    </citation>
    <scope>NUCLEOTIDE SEQUENCE [LARGE SCALE GENOMIC DNA]</scope>
    <source>
        <strain evidence="5 6">J1</strain>
    </source>
</reference>
<comment type="similarity">
    <text evidence="1 3">Belongs to the N-Me-Phe pilin family.</text>
</comment>
<keyword evidence="4" id="KW-0472">Membrane</keyword>
<organism evidence="5 6">
    <name type="scientific">Pseudoxanthomonas suwonensis</name>
    <dbReference type="NCBI Taxonomy" id="314722"/>
    <lineage>
        <taxon>Bacteria</taxon>
        <taxon>Pseudomonadati</taxon>
        <taxon>Pseudomonadota</taxon>
        <taxon>Gammaproteobacteria</taxon>
        <taxon>Lysobacterales</taxon>
        <taxon>Lysobacteraceae</taxon>
        <taxon>Pseudoxanthomonas</taxon>
    </lineage>
</organism>
<name>A0A0E3Z1T7_9GAMM</name>
<feature type="transmembrane region" description="Helical" evidence="4">
    <location>
        <begin position="12"/>
        <end position="30"/>
    </location>
</feature>
<dbReference type="KEGG" id="psuw:WQ53_11610"/>
<dbReference type="Pfam" id="PF07963">
    <property type="entry name" value="N_methyl"/>
    <property type="match status" value="1"/>
</dbReference>
<dbReference type="PANTHER" id="PTHR30093:SF34">
    <property type="entry name" value="PREPILIN PEPTIDASE-DEPENDENT PROTEIN D"/>
    <property type="match status" value="1"/>
</dbReference>
<dbReference type="AlphaFoldDB" id="A0A0E3Z1T7"/>
<evidence type="ECO:0000313" key="6">
    <source>
        <dbReference type="Proteomes" id="UP000033067"/>
    </source>
</evidence>
<keyword evidence="4" id="KW-0812">Transmembrane</keyword>
<sequence>MQHARGFTLIELMIVVAIIAILAAIALPAYQNYTIKSQLTTALADINAGRSMFEAVLIADNVSSFNPADVGLAASTPRCSAINLVSGETGHIECIVRGAPQINGSALRITRDASGAWACSTASGTPGVYKPNHCS</sequence>
<dbReference type="InterPro" id="IPR001082">
    <property type="entry name" value="Pilin"/>
</dbReference>
<keyword evidence="2" id="KW-0488">Methylation</keyword>
<protein>
    <submittedName>
        <fullName evidence="5">Fimbrial protein</fullName>
    </submittedName>
</protein>
<dbReference type="InterPro" id="IPR012902">
    <property type="entry name" value="N_methyl_site"/>
</dbReference>
<dbReference type="Pfam" id="PF00114">
    <property type="entry name" value="Pilin"/>
    <property type="match status" value="1"/>
</dbReference>
<dbReference type="OrthoDB" id="5767514at2"/>
<evidence type="ECO:0000256" key="1">
    <source>
        <dbReference type="ARBA" id="ARBA00005233"/>
    </source>
</evidence>
<proteinExistence type="inferred from homology"/>
<evidence type="ECO:0000313" key="5">
    <source>
        <dbReference type="EMBL" id="AKC87307.1"/>
    </source>
</evidence>
<dbReference type="RefSeq" id="WP_052632541.1">
    <property type="nucleotide sequence ID" value="NZ_CP011144.1"/>
</dbReference>